<name>A0A6M7UHB2_9HYPH</name>
<keyword evidence="1" id="KW-1133">Transmembrane helix</keyword>
<feature type="transmembrane region" description="Helical" evidence="1">
    <location>
        <begin position="55"/>
        <end position="78"/>
    </location>
</feature>
<feature type="transmembrane region" description="Helical" evidence="1">
    <location>
        <begin position="98"/>
        <end position="118"/>
    </location>
</feature>
<dbReference type="AlphaFoldDB" id="A0A6M7UHB2"/>
<evidence type="ECO:0000313" key="2">
    <source>
        <dbReference type="EMBL" id="QKC75528.1"/>
    </source>
</evidence>
<evidence type="ECO:0000313" key="3">
    <source>
        <dbReference type="Proteomes" id="UP000503339"/>
    </source>
</evidence>
<keyword evidence="1" id="KW-0812">Transmembrane</keyword>
<evidence type="ECO:0000256" key="1">
    <source>
        <dbReference type="SAM" id="Phobius"/>
    </source>
</evidence>
<dbReference type="PANTHER" id="PTHR42709">
    <property type="entry name" value="ALKALINE PHOSPHATASE LIKE PROTEIN"/>
    <property type="match status" value="1"/>
</dbReference>
<keyword evidence="3" id="KW-1185">Reference proteome</keyword>
<feature type="transmembrane region" description="Helical" evidence="1">
    <location>
        <begin position="172"/>
        <end position="190"/>
    </location>
</feature>
<dbReference type="EMBL" id="CP033361">
    <property type="protein sequence ID" value="QKC75528.1"/>
    <property type="molecule type" value="Genomic_DNA"/>
</dbReference>
<gene>
    <name evidence="2" type="ORF">EB233_08175</name>
</gene>
<organism evidence="2 3">
    <name type="scientific">Mesorhizobium erdmanii</name>
    <dbReference type="NCBI Taxonomy" id="1777866"/>
    <lineage>
        <taxon>Bacteria</taxon>
        <taxon>Pseudomonadati</taxon>
        <taxon>Pseudomonadota</taxon>
        <taxon>Alphaproteobacteria</taxon>
        <taxon>Hyphomicrobiales</taxon>
        <taxon>Phyllobacteriaceae</taxon>
        <taxon>Mesorhizobium</taxon>
    </lineage>
</organism>
<feature type="transmembrane region" description="Helical" evidence="1">
    <location>
        <begin position="130"/>
        <end position="152"/>
    </location>
</feature>
<dbReference type="RefSeq" id="WP_064992402.1">
    <property type="nucleotide sequence ID" value="NZ_CP033361.1"/>
</dbReference>
<feature type="transmembrane region" description="Helical" evidence="1">
    <location>
        <begin position="20"/>
        <end position="43"/>
    </location>
</feature>
<dbReference type="InterPro" id="IPR051311">
    <property type="entry name" value="DedA_domain"/>
</dbReference>
<protein>
    <submittedName>
        <fullName evidence="2">DedA family protein</fullName>
    </submittedName>
</protein>
<proteinExistence type="predicted"/>
<dbReference type="PANTHER" id="PTHR42709:SF11">
    <property type="entry name" value="DEDA FAMILY PROTEIN"/>
    <property type="match status" value="1"/>
</dbReference>
<keyword evidence="1" id="KW-0472">Membrane</keyword>
<dbReference type="GO" id="GO:0005886">
    <property type="term" value="C:plasma membrane"/>
    <property type="evidence" value="ECO:0007669"/>
    <property type="project" value="TreeGrafter"/>
</dbReference>
<dbReference type="KEGG" id="merd:EB233_08175"/>
<reference evidence="2 3" key="1">
    <citation type="submission" date="2018-10" db="EMBL/GenBank/DDBJ databases">
        <authorList>
            <person name="Perry B.J."/>
            <person name="Sullivan J.T."/>
            <person name="Murphy R.J.T."/>
            <person name="Ramsay J.P."/>
            <person name="Ronson C.W."/>
        </authorList>
    </citation>
    <scope>NUCLEOTIDE SEQUENCE [LARGE SCALE GENOMIC DNA]</scope>
    <source>
        <strain evidence="2 3">NZP2014</strain>
    </source>
</reference>
<accession>A0A6M7UHB2</accession>
<sequence>MLRGLYDWTLSLAARKSAEWWLAFIAFVESSVFFIPADVLFLPMALARPERAYRYALTATVASVLGGIAGWLIGYYAYDAIARPILEHFGGIATFEKWQSSGTGLMLVLLVTSGAAHLPPIKVVTILAGALHVNLVVFVVSAILARGARFLLLAWLLRRYGESIREFIEKRLGLIVGAGAAALILLYILVRYAF</sequence>
<dbReference type="Proteomes" id="UP000503339">
    <property type="component" value="Chromosome"/>
</dbReference>